<dbReference type="Proteomes" id="UP001281656">
    <property type="component" value="Unassembled WGS sequence"/>
</dbReference>
<gene>
    <name evidence="1" type="ORF">P8V03_14950</name>
</gene>
<proteinExistence type="predicted"/>
<organism evidence="1 2">
    <name type="scientific">Clostridium tanneri</name>
    <dbReference type="NCBI Taxonomy" id="3037988"/>
    <lineage>
        <taxon>Bacteria</taxon>
        <taxon>Bacillati</taxon>
        <taxon>Bacillota</taxon>
        <taxon>Clostridia</taxon>
        <taxon>Eubacteriales</taxon>
        <taxon>Clostridiaceae</taxon>
        <taxon>Clostridium</taxon>
    </lineage>
</organism>
<accession>A0ABU4JWB1</accession>
<keyword evidence="2" id="KW-1185">Reference proteome</keyword>
<protein>
    <submittedName>
        <fullName evidence="1">DUF3006 domain-containing protein</fullName>
    </submittedName>
</protein>
<name>A0ABU4JWB1_9CLOT</name>
<dbReference type="EMBL" id="JARUJP010000020">
    <property type="protein sequence ID" value="MDW8802445.1"/>
    <property type="molecule type" value="Genomic_DNA"/>
</dbReference>
<dbReference type="RefSeq" id="WP_261670426.1">
    <property type="nucleotide sequence ID" value="NZ_JARUJP010000020.1"/>
</dbReference>
<sequence length="58" mass="6407">MLGKIIDINLSDASVNFHDGRTINIDIYQLPAGVRVGDTVNIQTGSMRMVNYNSAHLF</sequence>
<evidence type="ECO:0000313" key="2">
    <source>
        <dbReference type="Proteomes" id="UP001281656"/>
    </source>
</evidence>
<reference evidence="1 2" key="1">
    <citation type="submission" date="2023-04" db="EMBL/GenBank/DDBJ databases">
        <title>Clostridium tannerae sp. nov., isolated from the fecal material of an alpaca.</title>
        <authorList>
            <person name="Miller S."/>
            <person name="Hendry M."/>
            <person name="King J."/>
            <person name="Sankaranarayanan K."/>
            <person name="Lawson P.A."/>
        </authorList>
    </citation>
    <scope>NUCLEOTIDE SEQUENCE [LARGE SCALE GENOMIC DNA]</scope>
    <source>
        <strain evidence="1 2">A1-XYC3</strain>
    </source>
</reference>
<evidence type="ECO:0000313" key="1">
    <source>
        <dbReference type="EMBL" id="MDW8802445.1"/>
    </source>
</evidence>
<comment type="caution">
    <text evidence="1">The sequence shown here is derived from an EMBL/GenBank/DDBJ whole genome shotgun (WGS) entry which is preliminary data.</text>
</comment>